<reference evidence="7" key="1">
    <citation type="journal article" date="2019" name="Int. J. Syst. Evol. Microbiol.">
        <title>The Global Catalogue of Microorganisms (GCM) 10K type strain sequencing project: providing services to taxonomists for standard genome sequencing and annotation.</title>
        <authorList>
            <consortium name="The Broad Institute Genomics Platform"/>
            <consortium name="The Broad Institute Genome Sequencing Center for Infectious Disease"/>
            <person name="Wu L."/>
            <person name="Ma J."/>
        </authorList>
    </citation>
    <scope>NUCLEOTIDE SEQUENCE [LARGE SCALE GENOMIC DNA]</scope>
    <source>
        <strain evidence="7">CGMCC 1.6774</strain>
    </source>
</reference>
<dbReference type="Proteomes" id="UP001597314">
    <property type="component" value="Unassembled WGS sequence"/>
</dbReference>
<dbReference type="InterPro" id="IPR008972">
    <property type="entry name" value="Cupredoxin"/>
</dbReference>
<keyword evidence="2" id="KW-0186">Copper</keyword>
<dbReference type="InterPro" id="IPR000923">
    <property type="entry name" value="BlueCu_1"/>
</dbReference>
<evidence type="ECO:0000256" key="1">
    <source>
        <dbReference type="ARBA" id="ARBA00022723"/>
    </source>
</evidence>
<dbReference type="PANTHER" id="PTHR38439">
    <property type="entry name" value="AURACYANIN-B"/>
    <property type="match status" value="1"/>
</dbReference>
<sequence>MQFQPTSAVFALLLASTLPASAQHAGGSAPPIPTPAEQPRMEAAPEEHTHARYSAGSPGDPKKPSRIVEVMMREGDGKMLFVPDHLTVRRNDRVKFVLANAGALDHEFVLATTDENLAHKHFMERHPDMKHDHANGRTVAPGQKVELVWSFDKRGRFEFGCLIPGHREAGMVGRIDVK</sequence>
<feature type="region of interest" description="Disordered" evidence="3">
    <location>
        <begin position="22"/>
        <end position="65"/>
    </location>
</feature>
<feature type="signal peptide" evidence="4">
    <location>
        <begin position="1"/>
        <end position="22"/>
    </location>
</feature>
<evidence type="ECO:0000259" key="5">
    <source>
        <dbReference type="Pfam" id="PF00127"/>
    </source>
</evidence>
<dbReference type="Gene3D" id="2.60.40.420">
    <property type="entry name" value="Cupredoxins - blue copper proteins"/>
    <property type="match status" value="1"/>
</dbReference>
<protein>
    <submittedName>
        <fullName evidence="6">Plastocyanin/azurin family copper-binding protein</fullName>
    </submittedName>
</protein>
<keyword evidence="1" id="KW-0479">Metal-binding</keyword>
<organism evidence="6 7">
    <name type="scientific">Rhodoplanes azumiensis</name>
    <dbReference type="NCBI Taxonomy" id="1897628"/>
    <lineage>
        <taxon>Bacteria</taxon>
        <taxon>Pseudomonadati</taxon>
        <taxon>Pseudomonadota</taxon>
        <taxon>Alphaproteobacteria</taxon>
        <taxon>Hyphomicrobiales</taxon>
        <taxon>Nitrobacteraceae</taxon>
        <taxon>Rhodoplanes</taxon>
    </lineage>
</organism>
<accession>A0ABW5AI22</accession>
<dbReference type="PANTHER" id="PTHR38439:SF3">
    <property type="entry name" value="COPPER-RESISTANT CUPROPROTEIN COPI"/>
    <property type="match status" value="1"/>
</dbReference>
<evidence type="ECO:0000256" key="4">
    <source>
        <dbReference type="SAM" id="SignalP"/>
    </source>
</evidence>
<feature type="chain" id="PRO_5045694145" evidence="4">
    <location>
        <begin position="23"/>
        <end position="178"/>
    </location>
</feature>
<comment type="caution">
    <text evidence="6">The sequence shown here is derived from an EMBL/GenBank/DDBJ whole genome shotgun (WGS) entry which is preliminary data.</text>
</comment>
<dbReference type="SUPFAM" id="SSF49503">
    <property type="entry name" value="Cupredoxins"/>
    <property type="match status" value="1"/>
</dbReference>
<proteinExistence type="predicted"/>
<evidence type="ECO:0000256" key="2">
    <source>
        <dbReference type="ARBA" id="ARBA00023008"/>
    </source>
</evidence>
<feature type="domain" description="Blue (type 1) copper" evidence="5">
    <location>
        <begin position="69"/>
        <end position="178"/>
    </location>
</feature>
<keyword evidence="4" id="KW-0732">Signal</keyword>
<gene>
    <name evidence="6" type="ORF">ACFSOX_06250</name>
</gene>
<dbReference type="InterPro" id="IPR050845">
    <property type="entry name" value="Cu-binding_ET"/>
</dbReference>
<evidence type="ECO:0000313" key="7">
    <source>
        <dbReference type="Proteomes" id="UP001597314"/>
    </source>
</evidence>
<name>A0ABW5AI22_9BRAD</name>
<keyword evidence="7" id="KW-1185">Reference proteome</keyword>
<evidence type="ECO:0000256" key="3">
    <source>
        <dbReference type="SAM" id="MobiDB-lite"/>
    </source>
</evidence>
<dbReference type="EMBL" id="JBHUIW010000004">
    <property type="protein sequence ID" value="MFD2181747.1"/>
    <property type="molecule type" value="Genomic_DNA"/>
</dbReference>
<feature type="compositionally biased region" description="Basic and acidic residues" evidence="3">
    <location>
        <begin position="39"/>
        <end position="50"/>
    </location>
</feature>
<dbReference type="CDD" id="cd04211">
    <property type="entry name" value="Cupredoxin_like_2"/>
    <property type="match status" value="1"/>
</dbReference>
<dbReference type="Pfam" id="PF00127">
    <property type="entry name" value="Copper-bind"/>
    <property type="match status" value="1"/>
</dbReference>
<evidence type="ECO:0000313" key="6">
    <source>
        <dbReference type="EMBL" id="MFD2181747.1"/>
    </source>
</evidence>
<dbReference type="RefSeq" id="WP_378476927.1">
    <property type="nucleotide sequence ID" value="NZ_JBHUIW010000004.1"/>
</dbReference>